<reference evidence="1 2" key="1">
    <citation type="journal article" date="2018" name="Front. Plant Sci.">
        <title>Red Clover (Trifolium pratense) and Zigzag Clover (T. medium) - A Picture of Genomic Similarities and Differences.</title>
        <authorList>
            <person name="Dluhosova J."/>
            <person name="Istvanek J."/>
            <person name="Nedelnik J."/>
            <person name="Repkova J."/>
        </authorList>
    </citation>
    <scope>NUCLEOTIDE SEQUENCE [LARGE SCALE GENOMIC DNA]</scope>
    <source>
        <strain evidence="2">cv. 10/8</strain>
        <tissue evidence="1">Leaf</tissue>
    </source>
</reference>
<organism evidence="1 2">
    <name type="scientific">Trifolium medium</name>
    <dbReference type="NCBI Taxonomy" id="97028"/>
    <lineage>
        <taxon>Eukaryota</taxon>
        <taxon>Viridiplantae</taxon>
        <taxon>Streptophyta</taxon>
        <taxon>Embryophyta</taxon>
        <taxon>Tracheophyta</taxon>
        <taxon>Spermatophyta</taxon>
        <taxon>Magnoliopsida</taxon>
        <taxon>eudicotyledons</taxon>
        <taxon>Gunneridae</taxon>
        <taxon>Pentapetalae</taxon>
        <taxon>rosids</taxon>
        <taxon>fabids</taxon>
        <taxon>Fabales</taxon>
        <taxon>Fabaceae</taxon>
        <taxon>Papilionoideae</taxon>
        <taxon>50 kb inversion clade</taxon>
        <taxon>NPAAA clade</taxon>
        <taxon>Hologalegina</taxon>
        <taxon>IRL clade</taxon>
        <taxon>Trifolieae</taxon>
        <taxon>Trifolium</taxon>
    </lineage>
</organism>
<keyword evidence="2" id="KW-1185">Reference proteome</keyword>
<accession>A0A392V594</accession>
<dbReference type="AlphaFoldDB" id="A0A392V594"/>
<comment type="caution">
    <text evidence="1">The sequence shown here is derived from an EMBL/GenBank/DDBJ whole genome shotgun (WGS) entry which is preliminary data.</text>
</comment>
<sequence length="61" mass="6782">DVVIVADENDSDTYVGMSVAKKRKTKKVNVRSSKRNLTDDFDEAISSKPNVASKVPKIEKE</sequence>
<name>A0A392V594_9FABA</name>
<feature type="non-terminal residue" evidence="1">
    <location>
        <position position="1"/>
    </location>
</feature>
<dbReference type="Proteomes" id="UP000265520">
    <property type="component" value="Unassembled WGS sequence"/>
</dbReference>
<dbReference type="EMBL" id="LXQA011035044">
    <property type="protein sequence ID" value="MCI82105.1"/>
    <property type="molecule type" value="Genomic_DNA"/>
</dbReference>
<protein>
    <submittedName>
        <fullName evidence="1">Uncharacterized protein</fullName>
    </submittedName>
</protein>
<evidence type="ECO:0000313" key="1">
    <source>
        <dbReference type="EMBL" id="MCI82105.1"/>
    </source>
</evidence>
<evidence type="ECO:0000313" key="2">
    <source>
        <dbReference type="Proteomes" id="UP000265520"/>
    </source>
</evidence>
<proteinExistence type="predicted"/>